<dbReference type="PANTHER" id="PTHR45661:SF3">
    <property type="entry name" value="IG-LIKE DOMAIN-CONTAINING PROTEIN"/>
    <property type="match status" value="1"/>
</dbReference>
<dbReference type="Gene3D" id="2.60.40.4270">
    <property type="entry name" value="Listeria-Bacteroides repeat domain"/>
    <property type="match status" value="1"/>
</dbReference>
<dbReference type="InterPro" id="IPR053139">
    <property type="entry name" value="Surface_bspA-like"/>
</dbReference>
<dbReference type="Proteomes" id="UP000006851">
    <property type="component" value="Chromosome"/>
</dbReference>
<keyword evidence="5" id="KW-1185">Reference proteome</keyword>
<dbReference type="SUPFAM" id="SSF52058">
    <property type="entry name" value="L domain-like"/>
    <property type="match status" value="2"/>
</dbReference>
<gene>
    <name evidence="4" type="ordered locus">Corgl_0334</name>
</gene>
<accession>F2NA59</accession>
<dbReference type="InterPro" id="IPR013378">
    <property type="entry name" value="InlB-like_B-rpt"/>
</dbReference>
<dbReference type="HOGENOM" id="CLU_330585_0_0_11"/>
<evidence type="ECO:0000313" key="5">
    <source>
        <dbReference type="Proteomes" id="UP000006851"/>
    </source>
</evidence>
<proteinExistence type="predicted"/>
<dbReference type="STRING" id="700015.Corgl_0334"/>
<dbReference type="AlphaFoldDB" id="F2NA59"/>
<dbReference type="InterPro" id="IPR026906">
    <property type="entry name" value="LRR_5"/>
</dbReference>
<reference evidence="5" key="1">
    <citation type="journal article" date="2013" name="Stand. Genomic Sci.">
        <title>Complete genome sequence of Coriobacterium glomerans type strain (PW2(T)) from the midgut of Pyrrhocoris apterus L. (red soldier bug).</title>
        <authorList>
            <person name="Stackebrandt E."/>
            <person name="Zeytun A."/>
            <person name="Lapidus A."/>
            <person name="Nolan M."/>
            <person name="Lucas S."/>
            <person name="Hammon N."/>
            <person name="Deshpande S."/>
            <person name="Cheng J.F."/>
            <person name="Tapia R."/>
            <person name="Goodwin L.A."/>
            <person name="Pitluck S."/>
            <person name="Liolios K."/>
            <person name="Pagani I."/>
            <person name="Ivanova N."/>
            <person name="Mavromatis K."/>
            <person name="Mikhailova N."/>
            <person name="Huntemann M."/>
            <person name="Pati A."/>
            <person name="Chen A."/>
            <person name="Palaniappan K."/>
            <person name="Chang Y.J."/>
            <person name="Land M."/>
            <person name="Hauser L."/>
            <person name="Rohde M."/>
            <person name="Pukall R."/>
            <person name="Goker M."/>
            <person name="Detter J.C."/>
            <person name="Woyke T."/>
            <person name="Bristow J."/>
            <person name="Eisen J.A."/>
            <person name="Markowitz V."/>
            <person name="Hugenholtz P."/>
            <person name="Kyrpides N.C."/>
            <person name="Klenk H.P."/>
        </authorList>
    </citation>
    <scope>NUCLEOTIDE SEQUENCE</scope>
    <source>
        <strain evidence="5">ATCC 49209 / DSM 20642 / JCM 10262 / PW2</strain>
    </source>
</reference>
<feature type="domain" description="SpaA-like prealbumin fold" evidence="3">
    <location>
        <begin position="720"/>
        <end position="809"/>
    </location>
</feature>
<dbReference type="EMBL" id="CP002628">
    <property type="protein sequence ID" value="AEB06453.1"/>
    <property type="molecule type" value="Genomic_DNA"/>
</dbReference>
<dbReference type="eggNOG" id="COG4932">
    <property type="taxonomic scope" value="Bacteria"/>
</dbReference>
<comment type="subcellular location">
    <subcellularLocation>
        <location evidence="1">Cell envelope</location>
    </subcellularLocation>
</comment>
<protein>
    <recommendedName>
        <fullName evidence="3">SpaA-like prealbumin fold domain-containing protein</fullName>
    </recommendedName>
</protein>
<sequence>MLLVGLCARAEGAEERGQQIPPNQITGKSPDRAAPLDDAGQKPAAVGDTFSFPIKVGTKAEVPCEFKVTSPDTVQVGRGTRTAISPGESGAVVLPSTVSSNGVAYRVTAIGSSAFKGCSLITTTGLRPDDTITEIGGEAYRSCEALTETGLANNPNVTKVSYYAFFGCTSLKTTGLGSNRVLSTLGEGMFASCTGLEHTGLATNEVITDLNGAFSGCEGLIETGLAENKTITKLTGGCFYDATSLVSTGLESNDHITELGKSDFAHCTSLKTTGLEHNVVQKLGDSTFWQCISLESTGLETNTKIKKLEDMEFDMCESLKSTGLESNQTVSEMGSYVFTGCTSLLSTGLEANATIIEIPQESFSGCTALTSTGLEKNQTVTTLFYFAFKGDTALTSTGLTCNRTVSTFYSEAFSGCTALGIADDVTGQANKGDLVLNQPDSGGKLVLSADLFKGSGYASLYLMCDKDRLAFYPDMTFSDIPLEKVYVPASWAGTDSWTICGRTFSVSDGTLVIMDPIQSLSVDRKHMTSDAATLSLSANASFEMVLSGASSGSLGTYRVSVDAAGAPQRVSVDIPSGSGLGPAADALAAAVCPETPVAYPAGSRGRGYNESTGSASCAIAAVRYDVRFDANAGVGSIPDEAMAYGQSKRLSANENLITRENYVFSGWNAKADGGGDGYADGEAVSNLTDLEGDVVTLFAQWESAVSLPLVIHGHALADGGGGAALPGCGFALASQPDEDHEIYSVYTDEAETKLVERWPMMTDANGDLNLYGLSPGTYHILNLTAPAGYQLMAEPHAFTVFEDGGVSVDGGDPVKPEDGVVRIGVGFGINPALPGTGGLVRPQLVARGAAVLALWAALLALRVRRVG</sequence>
<dbReference type="Pfam" id="PF13306">
    <property type="entry name" value="LRR_5"/>
    <property type="match status" value="2"/>
</dbReference>
<dbReference type="Pfam" id="PF09479">
    <property type="entry name" value="Flg_new"/>
    <property type="match status" value="1"/>
</dbReference>
<dbReference type="KEGG" id="cgo:Corgl_0334"/>
<name>F2NA59_CORGP</name>
<dbReference type="InterPro" id="IPR032675">
    <property type="entry name" value="LRR_dom_sf"/>
</dbReference>
<evidence type="ECO:0000313" key="4">
    <source>
        <dbReference type="EMBL" id="AEB06453.1"/>
    </source>
</evidence>
<dbReference type="GO" id="GO:0005975">
    <property type="term" value="P:carbohydrate metabolic process"/>
    <property type="evidence" value="ECO:0007669"/>
    <property type="project" value="UniProtKB-ARBA"/>
</dbReference>
<organism evidence="4 5">
    <name type="scientific">Coriobacterium glomerans (strain ATCC 49209 / DSM 20642 / JCM 10262 / PW2)</name>
    <dbReference type="NCBI Taxonomy" id="700015"/>
    <lineage>
        <taxon>Bacteria</taxon>
        <taxon>Bacillati</taxon>
        <taxon>Actinomycetota</taxon>
        <taxon>Coriobacteriia</taxon>
        <taxon>Coriobacteriales</taxon>
        <taxon>Coriobacteriaceae</taxon>
        <taxon>Coriobacterium</taxon>
    </lineage>
</organism>
<dbReference type="Pfam" id="PF17802">
    <property type="entry name" value="SpaA"/>
    <property type="match status" value="1"/>
</dbReference>
<dbReference type="InterPro" id="IPR042229">
    <property type="entry name" value="Listeria/Bacterioides_rpt_sf"/>
</dbReference>
<dbReference type="PANTHER" id="PTHR45661">
    <property type="entry name" value="SURFACE ANTIGEN"/>
    <property type="match status" value="1"/>
</dbReference>
<dbReference type="InterPro" id="IPR041033">
    <property type="entry name" value="SpaA_PFL_dom_1"/>
</dbReference>
<evidence type="ECO:0000256" key="2">
    <source>
        <dbReference type="SAM" id="MobiDB-lite"/>
    </source>
</evidence>
<dbReference type="eggNOG" id="COG4886">
    <property type="taxonomic scope" value="Bacteria"/>
</dbReference>
<evidence type="ECO:0000259" key="3">
    <source>
        <dbReference type="Pfam" id="PF17802"/>
    </source>
</evidence>
<dbReference type="InterPro" id="IPR013783">
    <property type="entry name" value="Ig-like_fold"/>
</dbReference>
<feature type="region of interest" description="Disordered" evidence="2">
    <location>
        <begin position="13"/>
        <end position="42"/>
    </location>
</feature>
<dbReference type="Gene3D" id="3.80.10.10">
    <property type="entry name" value="Ribonuclease Inhibitor"/>
    <property type="match status" value="1"/>
</dbReference>
<evidence type="ECO:0000256" key="1">
    <source>
        <dbReference type="ARBA" id="ARBA00004196"/>
    </source>
</evidence>
<dbReference type="GO" id="GO:0030313">
    <property type="term" value="C:cell envelope"/>
    <property type="evidence" value="ECO:0007669"/>
    <property type="project" value="UniProtKB-SubCell"/>
</dbReference>
<dbReference type="Gene3D" id="2.60.40.10">
    <property type="entry name" value="Immunoglobulins"/>
    <property type="match status" value="1"/>
</dbReference>